<dbReference type="PANTHER" id="PTHR30173:SF36">
    <property type="entry name" value="ECF RNA POLYMERASE SIGMA FACTOR SIGJ"/>
    <property type="match status" value="1"/>
</dbReference>
<gene>
    <name evidence="4" type="ORF">EHV15_21895</name>
</gene>
<dbReference type="Pfam" id="PF04542">
    <property type="entry name" value="Sigma70_r2"/>
    <property type="match status" value="1"/>
</dbReference>
<name>A0A3P3U693_9BACL</name>
<dbReference type="InterPro" id="IPR013325">
    <property type="entry name" value="RNA_pol_sigma_r2"/>
</dbReference>
<evidence type="ECO:0000313" key="5">
    <source>
        <dbReference type="Proteomes" id="UP000267017"/>
    </source>
</evidence>
<dbReference type="Gene3D" id="1.10.1740.10">
    <property type="match status" value="1"/>
</dbReference>
<dbReference type="InterPro" id="IPR007627">
    <property type="entry name" value="RNA_pol_sigma70_r2"/>
</dbReference>
<dbReference type="NCBIfam" id="TIGR02937">
    <property type="entry name" value="sigma70-ECF"/>
    <property type="match status" value="1"/>
</dbReference>
<accession>A0A3P3U693</accession>
<dbReference type="SUPFAM" id="SSF88946">
    <property type="entry name" value="Sigma2 domain of RNA polymerase sigma factors"/>
    <property type="match status" value="1"/>
</dbReference>
<dbReference type="InterPro" id="IPR032710">
    <property type="entry name" value="NTF2-like_dom_sf"/>
</dbReference>
<dbReference type="EMBL" id="RRCN01000001">
    <property type="protein sequence ID" value="RRJ65266.1"/>
    <property type="molecule type" value="Genomic_DNA"/>
</dbReference>
<dbReference type="InterPro" id="IPR013324">
    <property type="entry name" value="RNA_pol_sigma_r3/r4-like"/>
</dbReference>
<dbReference type="RefSeq" id="WP_128633078.1">
    <property type="nucleotide sequence ID" value="NZ_RRCN01000001.1"/>
</dbReference>
<dbReference type="SUPFAM" id="SSF88659">
    <property type="entry name" value="Sigma3 and sigma4 domains of RNA polymerase sigma factors"/>
    <property type="match status" value="1"/>
</dbReference>
<organism evidence="4 5">
    <name type="scientific">Paenibacillus oralis</name>
    <dbReference type="NCBI Taxonomy" id="2490856"/>
    <lineage>
        <taxon>Bacteria</taxon>
        <taxon>Bacillati</taxon>
        <taxon>Bacillota</taxon>
        <taxon>Bacilli</taxon>
        <taxon>Bacillales</taxon>
        <taxon>Paenibacillaceae</taxon>
        <taxon>Paenibacillus</taxon>
    </lineage>
</organism>
<keyword evidence="5" id="KW-1185">Reference proteome</keyword>
<dbReference type="Gene3D" id="1.10.10.10">
    <property type="entry name" value="Winged helix-like DNA-binding domain superfamily/Winged helix DNA-binding domain"/>
    <property type="match status" value="1"/>
</dbReference>
<dbReference type="CDD" id="cd06171">
    <property type="entry name" value="Sigma70_r4"/>
    <property type="match status" value="1"/>
</dbReference>
<evidence type="ECO:0000256" key="1">
    <source>
        <dbReference type="ARBA" id="ARBA00011344"/>
    </source>
</evidence>
<dbReference type="Proteomes" id="UP000267017">
    <property type="component" value="Unassembled WGS sequence"/>
</dbReference>
<comment type="subunit">
    <text evidence="1">Interacts transiently with the RNA polymerase catalytic core formed by RpoA, RpoB, RpoC and RpoZ (2 alpha, 1 beta, 1 beta' and 1 omega subunit) to form the RNA polymerase holoenzyme that can initiate transcription.</text>
</comment>
<dbReference type="GO" id="GO:0016987">
    <property type="term" value="F:sigma factor activity"/>
    <property type="evidence" value="ECO:0007669"/>
    <property type="project" value="InterPro"/>
</dbReference>
<protein>
    <submittedName>
        <fullName evidence="4">Sigma-70 family RNA polymerase sigma factor</fullName>
    </submittedName>
</protein>
<feature type="domain" description="RNA polymerase sigma-70 region 2" evidence="2">
    <location>
        <begin position="9"/>
        <end position="71"/>
    </location>
</feature>
<evidence type="ECO:0000259" key="3">
    <source>
        <dbReference type="Pfam" id="PF08281"/>
    </source>
</evidence>
<evidence type="ECO:0000259" key="2">
    <source>
        <dbReference type="Pfam" id="PF04542"/>
    </source>
</evidence>
<dbReference type="GO" id="GO:0006352">
    <property type="term" value="P:DNA-templated transcription initiation"/>
    <property type="evidence" value="ECO:0007669"/>
    <property type="project" value="InterPro"/>
</dbReference>
<dbReference type="InterPro" id="IPR036388">
    <property type="entry name" value="WH-like_DNA-bd_sf"/>
</dbReference>
<evidence type="ECO:0000313" key="4">
    <source>
        <dbReference type="EMBL" id="RRJ65266.1"/>
    </source>
</evidence>
<dbReference type="InterPro" id="IPR014284">
    <property type="entry name" value="RNA_pol_sigma-70_dom"/>
</dbReference>
<dbReference type="AlphaFoldDB" id="A0A3P3U693"/>
<dbReference type="InterPro" id="IPR013249">
    <property type="entry name" value="RNA_pol_sigma70_r4_t2"/>
</dbReference>
<dbReference type="OrthoDB" id="3211555at2"/>
<dbReference type="PANTHER" id="PTHR30173">
    <property type="entry name" value="SIGMA 19 FACTOR"/>
    <property type="match status" value="1"/>
</dbReference>
<dbReference type="GO" id="GO:0003677">
    <property type="term" value="F:DNA binding"/>
    <property type="evidence" value="ECO:0007669"/>
    <property type="project" value="InterPro"/>
</dbReference>
<reference evidence="4 5" key="1">
    <citation type="submission" date="2018-11" db="EMBL/GenBank/DDBJ databases">
        <title>Genome sequencing of Paenibacillus sp. KCOM 3021 (= ChDC PVNT-B20).</title>
        <authorList>
            <person name="Kook J.-K."/>
            <person name="Park S.-N."/>
            <person name="Lim Y.K."/>
        </authorList>
    </citation>
    <scope>NUCLEOTIDE SEQUENCE [LARGE SCALE GENOMIC DNA]</scope>
    <source>
        <strain evidence="4 5">KCOM 3021</strain>
    </source>
</reference>
<proteinExistence type="predicted"/>
<dbReference type="SUPFAM" id="SSF54427">
    <property type="entry name" value="NTF2-like"/>
    <property type="match status" value="1"/>
</dbReference>
<dbReference type="Pfam" id="PF08281">
    <property type="entry name" value="Sigma70_r4_2"/>
    <property type="match status" value="1"/>
</dbReference>
<comment type="caution">
    <text evidence="4">The sequence shown here is derived from an EMBL/GenBank/DDBJ whole genome shotgun (WGS) entry which is preliminary data.</text>
</comment>
<feature type="domain" description="RNA polymerase sigma factor 70 region 4 type 2" evidence="3">
    <location>
        <begin position="111"/>
        <end position="160"/>
    </location>
</feature>
<sequence>MAQTKLEQFYQEHRLSLTALSYRLTGSWSEAEDIVQELFLDFHRNGNADGIRQLKSYFMKAVVNRSLNVLKSPRYAREQYIGPWLPEPVFDTAGEELLDLLLKEEHLSYAFMVMLERLTADERAVFVLRESFTLEYPEIADILGKSEAACRKLLSRARQKVKADLPALPLNNTVVSRWVSVFTKAAQTGEFGPLLELIREDAVLVSDGGGKARAALRPIVSKARIAAFWEGITRKGSLRGELVPVRMNGEIGLILYDGGTPVKILLFEGDSQGRIARFYLLVNPDKIKNAPVS</sequence>
<dbReference type="InterPro" id="IPR052704">
    <property type="entry name" value="ECF_Sigma-70_Domain"/>
</dbReference>